<dbReference type="AlphaFoldDB" id="A0AAD9L403"/>
<evidence type="ECO:0000313" key="1">
    <source>
        <dbReference type="EMBL" id="KAK2182420.1"/>
    </source>
</evidence>
<comment type="caution">
    <text evidence="1">The sequence shown here is derived from an EMBL/GenBank/DDBJ whole genome shotgun (WGS) entry which is preliminary data.</text>
</comment>
<organism evidence="1 2">
    <name type="scientific">Ridgeia piscesae</name>
    <name type="common">Tubeworm</name>
    <dbReference type="NCBI Taxonomy" id="27915"/>
    <lineage>
        <taxon>Eukaryota</taxon>
        <taxon>Metazoa</taxon>
        <taxon>Spiralia</taxon>
        <taxon>Lophotrochozoa</taxon>
        <taxon>Annelida</taxon>
        <taxon>Polychaeta</taxon>
        <taxon>Sedentaria</taxon>
        <taxon>Canalipalpata</taxon>
        <taxon>Sabellida</taxon>
        <taxon>Siboglinidae</taxon>
        <taxon>Ridgeia</taxon>
    </lineage>
</organism>
<keyword evidence="2" id="KW-1185">Reference proteome</keyword>
<reference evidence="1" key="1">
    <citation type="journal article" date="2023" name="Mol. Biol. Evol.">
        <title>Third-Generation Sequencing Reveals the Adaptive Role of the Epigenome in Three Deep-Sea Polychaetes.</title>
        <authorList>
            <person name="Perez M."/>
            <person name="Aroh O."/>
            <person name="Sun Y."/>
            <person name="Lan Y."/>
            <person name="Juniper S.K."/>
            <person name="Young C.R."/>
            <person name="Angers B."/>
            <person name="Qian P.Y."/>
        </authorList>
    </citation>
    <scope>NUCLEOTIDE SEQUENCE</scope>
    <source>
        <strain evidence="1">R07B-5</strain>
    </source>
</reference>
<evidence type="ECO:0000313" key="2">
    <source>
        <dbReference type="Proteomes" id="UP001209878"/>
    </source>
</evidence>
<proteinExistence type="predicted"/>
<accession>A0AAD9L403</accession>
<gene>
    <name evidence="1" type="ORF">NP493_354g01032</name>
</gene>
<sequence>MMDAVAPQTGLAESIYDISSNLKRDVSQFTRSGAHYVTPKMARELDQIGSGADHIRLDHSFLTSSKDFRRNYNPQIIAWEKSGAARAMHDVNAVVSTARDEMQSSRLVSLDNASIDKRHQISMNNMVDNEREMIPFVHNSVRRIQHFCDHVGVTDRYTGYRNNLNRGNRDPLRLGYSWLDTRTKNPHGTMADPGWVPGNYSSAFARQVYSEAKLRDVASAPVGTYQVSADADLTGHPTYGTLKKALPVRSIQERCGINMTFPGVTEYKKRYSQSLDTPCKDYLINPSPNFALVGRPMGIYEPTPNFTEYQTRFEWPDGTRIVKLPWLRQ</sequence>
<protein>
    <submittedName>
        <fullName evidence="1">Uncharacterized protein</fullName>
    </submittedName>
</protein>
<dbReference type="Proteomes" id="UP001209878">
    <property type="component" value="Unassembled WGS sequence"/>
</dbReference>
<dbReference type="EMBL" id="JAODUO010000354">
    <property type="protein sequence ID" value="KAK2182420.1"/>
    <property type="molecule type" value="Genomic_DNA"/>
</dbReference>
<name>A0AAD9L403_RIDPI</name>